<reference evidence="3 4" key="1">
    <citation type="submission" date="2018-08" db="EMBL/GenBank/DDBJ databases">
        <title>A genome reference for cultivated species of the human gut microbiota.</title>
        <authorList>
            <person name="Zou Y."/>
            <person name="Xue W."/>
            <person name="Luo G."/>
        </authorList>
    </citation>
    <scope>NUCLEOTIDE SEQUENCE [LARGE SCALE GENOMIC DNA]</scope>
    <source>
        <strain evidence="3 4">OF03-11</strain>
    </source>
</reference>
<comment type="caution">
    <text evidence="3">The sequence shown here is derived from an EMBL/GenBank/DDBJ whole genome shotgun (WGS) entry which is preliminary data.</text>
</comment>
<dbReference type="InterPro" id="IPR036165">
    <property type="entry name" value="YefM-like_sf"/>
</dbReference>
<dbReference type="InterPro" id="IPR051405">
    <property type="entry name" value="phD/YefM_antitoxin"/>
</dbReference>
<name>A0A413IEB9_9BACT</name>
<dbReference type="Gene3D" id="6.10.250.330">
    <property type="match status" value="1"/>
</dbReference>
<dbReference type="EMBL" id="QSCO01000005">
    <property type="protein sequence ID" value="RGY08312.1"/>
    <property type="molecule type" value="Genomic_DNA"/>
</dbReference>
<dbReference type="PANTHER" id="PTHR33713">
    <property type="entry name" value="ANTITOXIN YAFN-RELATED"/>
    <property type="match status" value="1"/>
</dbReference>
<evidence type="ECO:0000313" key="3">
    <source>
        <dbReference type="EMBL" id="RGY08312.1"/>
    </source>
</evidence>
<dbReference type="SUPFAM" id="SSF143120">
    <property type="entry name" value="YefM-like"/>
    <property type="match status" value="1"/>
</dbReference>
<proteinExistence type="inferred from homology"/>
<dbReference type="Gene3D" id="3.40.1620.10">
    <property type="entry name" value="YefM-like domain"/>
    <property type="match status" value="1"/>
</dbReference>
<evidence type="ECO:0000256" key="2">
    <source>
        <dbReference type="RuleBase" id="RU362080"/>
    </source>
</evidence>
<dbReference type="AlphaFoldDB" id="A0A413IEB9"/>
<protein>
    <recommendedName>
        <fullName evidence="2">Antitoxin</fullName>
    </recommendedName>
</protein>
<comment type="function">
    <text evidence="2">Antitoxin component of a type II toxin-antitoxin (TA) system.</text>
</comment>
<dbReference type="Pfam" id="PF02604">
    <property type="entry name" value="PhdYeFM_antitox"/>
    <property type="match status" value="1"/>
</dbReference>
<evidence type="ECO:0000256" key="1">
    <source>
        <dbReference type="ARBA" id="ARBA00009981"/>
    </source>
</evidence>
<dbReference type="RefSeq" id="WP_118103188.1">
    <property type="nucleotide sequence ID" value="NZ_JADMYR010000015.1"/>
</dbReference>
<gene>
    <name evidence="3" type="ORF">DXA53_04520</name>
</gene>
<comment type="similarity">
    <text evidence="1 2">Belongs to the phD/YefM antitoxin family.</text>
</comment>
<organism evidence="3 4">
    <name type="scientific">Odoribacter splanchnicus</name>
    <dbReference type="NCBI Taxonomy" id="28118"/>
    <lineage>
        <taxon>Bacteria</taxon>
        <taxon>Pseudomonadati</taxon>
        <taxon>Bacteroidota</taxon>
        <taxon>Bacteroidia</taxon>
        <taxon>Bacteroidales</taxon>
        <taxon>Odoribacteraceae</taxon>
        <taxon>Odoribacter</taxon>
    </lineage>
</organism>
<accession>A0A413IEB9</accession>
<sequence length="86" mass="9744">MRTTNFTDLRTNLKHHLDSVVQDNTPLIVQRPNGESVVVISLEDYNSIIETEYLLSNPANVEHLREGIAQANNGEATKVDIKDLWK</sequence>
<dbReference type="InterPro" id="IPR006442">
    <property type="entry name" value="Antitoxin_Phd/YefM"/>
</dbReference>
<dbReference type="PANTHER" id="PTHR33713:SF6">
    <property type="entry name" value="ANTITOXIN YEFM"/>
    <property type="match status" value="1"/>
</dbReference>
<dbReference type="Proteomes" id="UP000284434">
    <property type="component" value="Unassembled WGS sequence"/>
</dbReference>
<dbReference type="NCBIfam" id="TIGR01552">
    <property type="entry name" value="phd_fam"/>
    <property type="match status" value="1"/>
</dbReference>
<evidence type="ECO:0000313" key="4">
    <source>
        <dbReference type="Proteomes" id="UP000284434"/>
    </source>
</evidence>